<evidence type="ECO:0000256" key="3">
    <source>
        <dbReference type="PROSITE-ProRule" id="PRU00339"/>
    </source>
</evidence>
<protein>
    <submittedName>
        <fullName evidence="5">Tetratricopeptide repeat protein</fullName>
    </submittedName>
</protein>
<reference evidence="5" key="2">
    <citation type="journal article" date="2021" name="PeerJ">
        <title>Extensive microbial diversity within the chicken gut microbiome revealed by metagenomics and culture.</title>
        <authorList>
            <person name="Gilroy R."/>
            <person name="Ravi A."/>
            <person name="Getino M."/>
            <person name="Pursley I."/>
            <person name="Horton D.L."/>
            <person name="Alikhan N.F."/>
            <person name="Baker D."/>
            <person name="Gharbi K."/>
            <person name="Hall N."/>
            <person name="Watson M."/>
            <person name="Adriaenssens E.M."/>
            <person name="Foster-Nyarko E."/>
            <person name="Jarju S."/>
            <person name="Secka A."/>
            <person name="Antonio M."/>
            <person name="Oren A."/>
            <person name="Chaudhuri R.R."/>
            <person name="La Ragione R."/>
            <person name="Hildebrand F."/>
            <person name="Pallen M.J."/>
        </authorList>
    </citation>
    <scope>NUCLEOTIDE SEQUENCE</scope>
    <source>
        <strain evidence="5">CHK154-7741</strain>
    </source>
</reference>
<evidence type="ECO:0000256" key="2">
    <source>
        <dbReference type="ARBA" id="ARBA00022803"/>
    </source>
</evidence>
<organism evidence="5 6">
    <name type="scientific">Candidatus Limenecus avicola</name>
    <dbReference type="NCBI Taxonomy" id="2840847"/>
    <lineage>
        <taxon>Bacteria</taxon>
        <taxon>Bacillati</taxon>
        <taxon>Bacillota</taxon>
        <taxon>Clostridia</taxon>
        <taxon>Eubacteriales</taxon>
        <taxon>Clostridiaceae</taxon>
        <taxon>Clostridiaceae incertae sedis</taxon>
        <taxon>Candidatus Limenecus</taxon>
    </lineage>
</organism>
<comment type="caution">
    <text evidence="5">The sequence shown here is derived from an EMBL/GenBank/DDBJ whole genome shotgun (WGS) entry which is preliminary data.</text>
</comment>
<dbReference type="InterPro" id="IPR011990">
    <property type="entry name" value="TPR-like_helical_dom_sf"/>
</dbReference>
<dbReference type="SMART" id="SM00028">
    <property type="entry name" value="TPR"/>
    <property type="match status" value="4"/>
</dbReference>
<feature type="repeat" description="TPR" evidence="3">
    <location>
        <begin position="169"/>
        <end position="202"/>
    </location>
</feature>
<evidence type="ECO:0000313" key="6">
    <source>
        <dbReference type="Proteomes" id="UP000886748"/>
    </source>
</evidence>
<feature type="repeat" description="TPR" evidence="3">
    <location>
        <begin position="135"/>
        <end position="168"/>
    </location>
</feature>
<keyword evidence="2 3" id="KW-0802">TPR repeat</keyword>
<dbReference type="Proteomes" id="UP000886748">
    <property type="component" value="Unassembled WGS sequence"/>
</dbReference>
<dbReference type="AlphaFoldDB" id="A0A9D1N140"/>
<evidence type="ECO:0000256" key="4">
    <source>
        <dbReference type="SAM" id="SignalP"/>
    </source>
</evidence>
<evidence type="ECO:0000256" key="1">
    <source>
        <dbReference type="ARBA" id="ARBA00022737"/>
    </source>
</evidence>
<proteinExistence type="predicted"/>
<dbReference type="PANTHER" id="PTHR44858">
    <property type="entry name" value="TETRATRICOPEPTIDE REPEAT PROTEIN 6"/>
    <property type="match status" value="1"/>
</dbReference>
<dbReference type="Pfam" id="PF13431">
    <property type="entry name" value="TPR_17"/>
    <property type="match status" value="1"/>
</dbReference>
<reference evidence="5" key="1">
    <citation type="submission" date="2020-10" db="EMBL/GenBank/DDBJ databases">
        <authorList>
            <person name="Gilroy R."/>
        </authorList>
    </citation>
    <scope>NUCLEOTIDE SEQUENCE</scope>
    <source>
        <strain evidence="5">CHK154-7741</strain>
    </source>
</reference>
<dbReference type="SUPFAM" id="SSF48452">
    <property type="entry name" value="TPR-like"/>
    <property type="match status" value="1"/>
</dbReference>
<dbReference type="PROSITE" id="PS50005">
    <property type="entry name" value="TPR"/>
    <property type="match status" value="2"/>
</dbReference>
<dbReference type="PANTHER" id="PTHR44858:SF1">
    <property type="entry name" value="UDP-N-ACETYLGLUCOSAMINE--PEPTIDE N-ACETYLGLUCOSAMINYLTRANSFERASE SPINDLY-RELATED"/>
    <property type="match status" value="1"/>
</dbReference>
<keyword evidence="4" id="KW-0732">Signal</keyword>
<evidence type="ECO:0000313" key="5">
    <source>
        <dbReference type="EMBL" id="HIU92842.1"/>
    </source>
</evidence>
<feature type="signal peptide" evidence="4">
    <location>
        <begin position="1"/>
        <end position="21"/>
    </location>
</feature>
<dbReference type="InterPro" id="IPR019734">
    <property type="entry name" value="TPR_rpt"/>
</dbReference>
<dbReference type="InterPro" id="IPR050498">
    <property type="entry name" value="Ycf3"/>
</dbReference>
<dbReference type="Gene3D" id="1.25.40.10">
    <property type="entry name" value="Tetratricopeptide repeat domain"/>
    <property type="match status" value="1"/>
</dbReference>
<dbReference type="Pfam" id="PF13414">
    <property type="entry name" value="TPR_11"/>
    <property type="match status" value="1"/>
</dbReference>
<gene>
    <name evidence="5" type="ORF">IAD26_06895</name>
</gene>
<dbReference type="EMBL" id="DVOD01000051">
    <property type="protein sequence ID" value="HIU92842.1"/>
    <property type="molecule type" value="Genomic_DNA"/>
</dbReference>
<accession>A0A9D1N140</accession>
<sequence>MKNILKLLMIFILAGNIPALAAPVPTANKDAAKPQEIIKKQITNMPEKTPLPQAIEKPKPNEAQKNAANDLREQAKFLYNSNKLNESLELFSKIPDTEKISDDWLFLANIAQDNNKEIDAVFFLKKAIQADDKNYKAHYNLGNIYFSDNKINMALNEYRKVLRIKKDYAYAYYNKGCCYLKKKSWYNARYEFGLAIKANPEEPAFYYNLAYTYKMLKKPKKAQEALDMYNKLMTQ</sequence>
<keyword evidence="1" id="KW-0677">Repeat</keyword>
<feature type="chain" id="PRO_5038571418" evidence="4">
    <location>
        <begin position="22"/>
        <end position="235"/>
    </location>
</feature>
<name>A0A9D1N140_9CLOT</name>